<feature type="transmembrane region" description="Helical" evidence="23">
    <location>
        <begin position="371"/>
        <end position="392"/>
    </location>
</feature>
<accession>F4CLY8</accession>
<keyword evidence="11 23" id="KW-0472">Membrane</keyword>
<dbReference type="NCBIfam" id="TIGR02614">
    <property type="entry name" value="ftsW"/>
    <property type="match status" value="1"/>
</dbReference>
<dbReference type="EC" id="2.4.99.28" evidence="19"/>
<evidence type="ECO:0000313" key="24">
    <source>
        <dbReference type="EMBL" id="AEA22336.1"/>
    </source>
</evidence>
<evidence type="ECO:0000256" key="18">
    <source>
        <dbReference type="ARBA" id="ARBA00041418"/>
    </source>
</evidence>
<feature type="transmembrane region" description="Helical" evidence="23">
    <location>
        <begin position="264"/>
        <end position="287"/>
    </location>
</feature>
<dbReference type="PROSITE" id="PS00428">
    <property type="entry name" value="FTSW_RODA_SPOVE"/>
    <property type="match status" value="1"/>
</dbReference>
<evidence type="ECO:0000256" key="1">
    <source>
        <dbReference type="ARBA" id="ARBA00004651"/>
    </source>
</evidence>
<feature type="transmembrane region" description="Helical" evidence="23">
    <location>
        <begin position="232"/>
        <end position="252"/>
    </location>
</feature>
<evidence type="ECO:0000313" key="25">
    <source>
        <dbReference type="Proteomes" id="UP000007809"/>
    </source>
</evidence>
<feature type="transmembrane region" description="Helical" evidence="23">
    <location>
        <begin position="192"/>
        <end position="212"/>
    </location>
</feature>
<sequence length="595" mass="63127">MPASLSEVSGAKLWIRLGPLSIQPGEFAKLLIIVFTAAFLVAKRDLFRTAGRRFLGAELPRLRDLAPLVAAWALSLRILAIERELGASLPIFGVVLALIYTATSRVSWVHPVPRIGHSLTVASPRAKGKLVRRGTETSPRRRLTHSGSGGFPARFPSISPMRRILRSFLPAPLRTASSRGRERVLSWLGRPLASFTLIVGLFLLLTVLGLVMVLSASSVEALLHTGSSYSVFYRQLMFCAAGLVMFVVGMRVEPAWLRRASPVLLLLGLLLLAGVLIPGVGTAIAGARKWYSIAGLSFQPSEPAKIALALWGANILTRFHRPAWKDLLSPLLPAAALMLTLVVLEPDLGTAVSLAILVIALLYYAEAPRRALVMIGGGIVGGGLVLGLTAGYRHSRIVSFLSPDTADPLGAAYQSTQALYSLSDGGWFGQGLGQGAAKWSYLPNASNDFIFAILGEELGTVGGMVVIGLFALLAHVGLRIAARNRDRWVRVVVATLTTWLVGQAAINIGYVVGLLPVTGIPLPLISSGGTSLVVTMFAFGVLAGAACREPEAYAVLRQGMAPRLSRLTGIGPRRPPPPGATATAPATRATEQTGP</sequence>
<evidence type="ECO:0000256" key="23">
    <source>
        <dbReference type="SAM" id="Phobius"/>
    </source>
</evidence>
<dbReference type="HOGENOM" id="CLU_458471_0_0_11"/>
<dbReference type="AlphaFoldDB" id="F4CLY8"/>
<evidence type="ECO:0000256" key="15">
    <source>
        <dbReference type="ARBA" id="ARBA00033270"/>
    </source>
</evidence>
<dbReference type="PANTHER" id="PTHR30474">
    <property type="entry name" value="CELL CYCLE PROTEIN"/>
    <property type="match status" value="1"/>
</dbReference>
<organism evidence="24 25">
    <name type="scientific">Pseudonocardia dioxanivorans (strain ATCC 55486 / DSM 44775 / JCM 13855 / CB1190)</name>
    <dbReference type="NCBI Taxonomy" id="675635"/>
    <lineage>
        <taxon>Bacteria</taxon>
        <taxon>Bacillati</taxon>
        <taxon>Actinomycetota</taxon>
        <taxon>Actinomycetes</taxon>
        <taxon>Pseudonocardiales</taxon>
        <taxon>Pseudonocardiaceae</taxon>
        <taxon>Pseudonocardia</taxon>
    </lineage>
</organism>
<evidence type="ECO:0000256" key="8">
    <source>
        <dbReference type="ARBA" id="ARBA00022960"/>
    </source>
</evidence>
<evidence type="ECO:0000256" key="10">
    <source>
        <dbReference type="ARBA" id="ARBA00022989"/>
    </source>
</evidence>
<protein>
    <recommendedName>
        <fullName evidence="17">Probable peptidoglycan glycosyltransferase FtsW</fullName>
        <ecNumber evidence="19">2.4.99.28</ecNumber>
    </recommendedName>
    <alternativeName>
        <fullName evidence="18">Cell division protein FtsW</fullName>
    </alternativeName>
    <alternativeName>
        <fullName evidence="15">Cell wall polymerase</fullName>
    </alternativeName>
    <alternativeName>
        <fullName evidence="14">Peptidoglycan polymerase</fullName>
    </alternativeName>
</protein>
<keyword evidence="9" id="KW-0573">Peptidoglycan synthesis</keyword>
<evidence type="ECO:0000256" key="2">
    <source>
        <dbReference type="ARBA" id="ARBA00004752"/>
    </source>
</evidence>
<feature type="transmembrane region" description="Helical" evidence="23">
    <location>
        <begin position="331"/>
        <end position="364"/>
    </location>
</feature>
<keyword evidence="4 24" id="KW-0132">Cell division</keyword>
<dbReference type="EMBL" id="CP002593">
    <property type="protein sequence ID" value="AEA22336.1"/>
    <property type="molecule type" value="Genomic_DNA"/>
</dbReference>
<dbReference type="GO" id="GO:0008360">
    <property type="term" value="P:regulation of cell shape"/>
    <property type="evidence" value="ECO:0007669"/>
    <property type="project" value="UniProtKB-KW"/>
</dbReference>
<keyword evidence="10 23" id="KW-1133">Transmembrane helix</keyword>
<gene>
    <name evidence="24" type="ordered locus">Psed_0056</name>
</gene>
<dbReference type="GO" id="GO:0005886">
    <property type="term" value="C:plasma membrane"/>
    <property type="evidence" value="ECO:0007669"/>
    <property type="project" value="UniProtKB-SubCell"/>
</dbReference>
<keyword evidence="8" id="KW-0133">Cell shape</keyword>
<evidence type="ECO:0000256" key="13">
    <source>
        <dbReference type="ARBA" id="ARBA00023316"/>
    </source>
</evidence>
<feature type="compositionally biased region" description="Low complexity" evidence="22">
    <location>
        <begin position="580"/>
        <end position="595"/>
    </location>
</feature>
<dbReference type="GO" id="GO:0051301">
    <property type="term" value="P:cell division"/>
    <property type="evidence" value="ECO:0007669"/>
    <property type="project" value="UniProtKB-KW"/>
</dbReference>
<evidence type="ECO:0000256" key="9">
    <source>
        <dbReference type="ARBA" id="ARBA00022984"/>
    </source>
</evidence>
<dbReference type="KEGG" id="pdx:Psed_0056"/>
<keyword evidence="13" id="KW-0961">Cell wall biogenesis/degradation</keyword>
<evidence type="ECO:0000256" key="4">
    <source>
        <dbReference type="ARBA" id="ARBA00022618"/>
    </source>
</evidence>
<dbReference type="OrthoDB" id="9768187at2"/>
<keyword evidence="3" id="KW-1003">Cell membrane</keyword>
<dbReference type="Pfam" id="PF01098">
    <property type="entry name" value="FTSW_RODA_SPOVE"/>
    <property type="match status" value="2"/>
</dbReference>
<comment type="pathway">
    <text evidence="2">Cell wall biogenesis; peptidoglycan biosynthesis.</text>
</comment>
<comment type="subcellular location">
    <subcellularLocation>
        <location evidence="1">Cell membrane</location>
        <topology evidence="1">Multi-pass membrane protein</topology>
    </subcellularLocation>
</comment>
<evidence type="ECO:0000256" key="12">
    <source>
        <dbReference type="ARBA" id="ARBA00023306"/>
    </source>
</evidence>
<dbReference type="InterPro" id="IPR001182">
    <property type="entry name" value="FtsW/RodA"/>
</dbReference>
<keyword evidence="25" id="KW-1185">Reference proteome</keyword>
<dbReference type="PANTHER" id="PTHR30474:SF2">
    <property type="entry name" value="PEPTIDOGLYCAN GLYCOSYLTRANSFERASE FTSW-RELATED"/>
    <property type="match status" value="1"/>
</dbReference>
<evidence type="ECO:0000256" key="14">
    <source>
        <dbReference type="ARBA" id="ARBA00032370"/>
    </source>
</evidence>
<evidence type="ECO:0000256" key="17">
    <source>
        <dbReference type="ARBA" id="ARBA00041185"/>
    </source>
</evidence>
<feature type="region of interest" description="Disordered" evidence="22">
    <location>
        <begin position="566"/>
        <end position="595"/>
    </location>
</feature>
<keyword evidence="6" id="KW-0808">Transferase</keyword>
<reference evidence="24 25" key="1">
    <citation type="journal article" date="2011" name="J. Bacteriol.">
        <title>Genome sequence of the 1,4-dioxane-degrading Pseudonocardia dioxanivorans strain CB1190.</title>
        <authorList>
            <person name="Sales C.M."/>
            <person name="Mahendra S."/>
            <person name="Grostern A."/>
            <person name="Parales R.E."/>
            <person name="Goodwin L.A."/>
            <person name="Woyke T."/>
            <person name="Nolan M."/>
            <person name="Lapidus A."/>
            <person name="Chertkov O."/>
            <person name="Ovchinnikova G."/>
            <person name="Sczyrba A."/>
            <person name="Alvarez-Cohen L."/>
        </authorList>
    </citation>
    <scope>NUCLEOTIDE SEQUENCE [LARGE SCALE GENOMIC DNA]</scope>
    <source>
        <strain evidence="25">ATCC 55486 / DSM 44775 / JCM 13855 / CB1190</strain>
    </source>
</reference>
<evidence type="ECO:0000256" key="22">
    <source>
        <dbReference type="SAM" id="MobiDB-lite"/>
    </source>
</evidence>
<proteinExistence type="inferred from homology"/>
<dbReference type="GO" id="GO:0032153">
    <property type="term" value="C:cell division site"/>
    <property type="evidence" value="ECO:0007669"/>
    <property type="project" value="TreeGrafter"/>
</dbReference>
<evidence type="ECO:0000256" key="3">
    <source>
        <dbReference type="ARBA" id="ARBA00022475"/>
    </source>
</evidence>
<evidence type="ECO:0000256" key="5">
    <source>
        <dbReference type="ARBA" id="ARBA00022676"/>
    </source>
</evidence>
<dbReference type="Proteomes" id="UP000007809">
    <property type="component" value="Chromosome"/>
</dbReference>
<dbReference type="GO" id="GO:0009252">
    <property type="term" value="P:peptidoglycan biosynthetic process"/>
    <property type="evidence" value="ECO:0007669"/>
    <property type="project" value="InterPro"/>
</dbReference>
<dbReference type="STRING" id="675635.Psed_0056"/>
<evidence type="ECO:0000256" key="21">
    <source>
        <dbReference type="ARBA" id="ARBA00049966"/>
    </source>
</evidence>
<dbReference type="GO" id="GO:0015648">
    <property type="term" value="F:lipid-linked peptidoglycan transporter activity"/>
    <property type="evidence" value="ECO:0007669"/>
    <property type="project" value="TreeGrafter"/>
</dbReference>
<dbReference type="InterPro" id="IPR018365">
    <property type="entry name" value="Cell_cycle_FtsW-rel_CS"/>
</dbReference>
<evidence type="ECO:0000256" key="7">
    <source>
        <dbReference type="ARBA" id="ARBA00022692"/>
    </source>
</evidence>
<dbReference type="eggNOG" id="COG0772">
    <property type="taxonomic scope" value="Bacteria"/>
</dbReference>
<evidence type="ECO:0000256" key="11">
    <source>
        <dbReference type="ARBA" id="ARBA00023136"/>
    </source>
</evidence>
<keyword evidence="12" id="KW-0131">Cell cycle</keyword>
<feature type="transmembrane region" description="Helical" evidence="23">
    <location>
        <begin position="20"/>
        <end position="41"/>
    </location>
</feature>
<feature type="transmembrane region" description="Helical" evidence="23">
    <location>
        <begin position="488"/>
        <end position="512"/>
    </location>
</feature>
<evidence type="ECO:0000256" key="16">
    <source>
        <dbReference type="ARBA" id="ARBA00038053"/>
    </source>
</evidence>
<dbReference type="InterPro" id="IPR013437">
    <property type="entry name" value="FtsW"/>
</dbReference>
<comment type="similarity">
    <text evidence="16">Belongs to the SEDS family. FtsW subfamily.</text>
</comment>
<comment type="function">
    <text evidence="21">Peptidoglycan polymerase that is essential for cell division.</text>
</comment>
<name>F4CLY8_PSEUX</name>
<evidence type="ECO:0000256" key="20">
    <source>
        <dbReference type="ARBA" id="ARBA00049902"/>
    </source>
</evidence>
<feature type="transmembrane region" description="Helical" evidence="23">
    <location>
        <begin position="524"/>
        <end position="547"/>
    </location>
</feature>
<evidence type="ECO:0000256" key="19">
    <source>
        <dbReference type="ARBA" id="ARBA00044770"/>
    </source>
</evidence>
<comment type="catalytic activity">
    <reaction evidence="20">
        <text>[GlcNAc-(1-&gt;4)-Mur2Ac(oyl-L-Ala-gamma-D-Glu-L-Lys-D-Ala-D-Ala)](n)-di-trans,octa-cis-undecaprenyl diphosphate + beta-D-GlcNAc-(1-&gt;4)-Mur2Ac(oyl-L-Ala-gamma-D-Glu-L-Lys-D-Ala-D-Ala)-di-trans,octa-cis-undecaprenyl diphosphate = [GlcNAc-(1-&gt;4)-Mur2Ac(oyl-L-Ala-gamma-D-Glu-L-Lys-D-Ala-D-Ala)](n+1)-di-trans,octa-cis-undecaprenyl diphosphate + di-trans,octa-cis-undecaprenyl diphosphate + H(+)</text>
        <dbReference type="Rhea" id="RHEA:23708"/>
        <dbReference type="Rhea" id="RHEA-COMP:9602"/>
        <dbReference type="Rhea" id="RHEA-COMP:9603"/>
        <dbReference type="ChEBI" id="CHEBI:15378"/>
        <dbReference type="ChEBI" id="CHEBI:58405"/>
        <dbReference type="ChEBI" id="CHEBI:60033"/>
        <dbReference type="ChEBI" id="CHEBI:78435"/>
        <dbReference type="EC" id="2.4.99.28"/>
    </reaction>
</comment>
<dbReference type="GO" id="GO:0008955">
    <property type="term" value="F:peptidoglycan glycosyltransferase activity"/>
    <property type="evidence" value="ECO:0007669"/>
    <property type="project" value="UniProtKB-EC"/>
</dbReference>
<keyword evidence="7 23" id="KW-0812">Transmembrane</keyword>
<keyword evidence="5" id="KW-0328">Glycosyltransferase</keyword>
<feature type="transmembrane region" description="Helical" evidence="23">
    <location>
        <begin position="449"/>
        <end position="476"/>
    </location>
</feature>
<evidence type="ECO:0000256" key="6">
    <source>
        <dbReference type="ARBA" id="ARBA00022679"/>
    </source>
</evidence>